<protein>
    <submittedName>
        <fullName evidence="2">Transposable element Tc1 transposase</fullName>
    </submittedName>
</protein>
<reference evidence="2" key="1">
    <citation type="submission" date="2020-08" db="EMBL/GenBank/DDBJ databases">
        <title>Multicomponent nature underlies the extraordinary mechanical properties of spider dragline silk.</title>
        <authorList>
            <person name="Kono N."/>
            <person name="Nakamura H."/>
            <person name="Mori M."/>
            <person name="Yoshida Y."/>
            <person name="Ohtoshi R."/>
            <person name="Malay A.D."/>
            <person name="Moran D.A.P."/>
            <person name="Tomita M."/>
            <person name="Numata K."/>
            <person name="Arakawa K."/>
        </authorList>
    </citation>
    <scope>NUCLEOTIDE SEQUENCE</scope>
</reference>
<evidence type="ECO:0000256" key="1">
    <source>
        <dbReference type="SAM" id="MobiDB-lite"/>
    </source>
</evidence>
<accession>A0A8X6SQS6</accession>
<organism evidence="2 3">
    <name type="scientific">Trichonephila clavipes</name>
    <name type="common">Golden silk orbweaver</name>
    <name type="synonym">Nephila clavipes</name>
    <dbReference type="NCBI Taxonomy" id="2585209"/>
    <lineage>
        <taxon>Eukaryota</taxon>
        <taxon>Metazoa</taxon>
        <taxon>Ecdysozoa</taxon>
        <taxon>Arthropoda</taxon>
        <taxon>Chelicerata</taxon>
        <taxon>Arachnida</taxon>
        <taxon>Araneae</taxon>
        <taxon>Araneomorphae</taxon>
        <taxon>Entelegynae</taxon>
        <taxon>Araneoidea</taxon>
        <taxon>Nephilidae</taxon>
        <taxon>Trichonephila</taxon>
    </lineage>
</organism>
<sequence>MLAKNAFNRRKKPLSTQLTEFERGRVTWLREGGFSFRETLQKESAGMYPLFMIVGSTGQGTAARRPGSGRRRGTSGNEDRHIWRTTVTHRTVYAVEIRAAVSTTGTQRTVRNRLLQG</sequence>
<keyword evidence="3" id="KW-1185">Reference proteome</keyword>
<name>A0A8X6SQS6_TRICX</name>
<comment type="caution">
    <text evidence="2">The sequence shown here is derived from an EMBL/GenBank/DDBJ whole genome shotgun (WGS) entry which is preliminary data.</text>
</comment>
<proteinExistence type="predicted"/>
<evidence type="ECO:0000313" key="3">
    <source>
        <dbReference type="Proteomes" id="UP000887159"/>
    </source>
</evidence>
<gene>
    <name evidence="2" type="primary">tc1a_2</name>
    <name evidence="2" type="ORF">TNCV_736031</name>
</gene>
<dbReference type="Proteomes" id="UP000887159">
    <property type="component" value="Unassembled WGS sequence"/>
</dbReference>
<evidence type="ECO:0000313" key="2">
    <source>
        <dbReference type="EMBL" id="GFY16576.1"/>
    </source>
</evidence>
<feature type="region of interest" description="Disordered" evidence="1">
    <location>
        <begin position="58"/>
        <end position="80"/>
    </location>
</feature>
<dbReference type="EMBL" id="BMAU01021339">
    <property type="protein sequence ID" value="GFY16576.1"/>
    <property type="molecule type" value="Genomic_DNA"/>
</dbReference>
<dbReference type="AlphaFoldDB" id="A0A8X6SQS6"/>